<sequence length="202" mass="20785">MSLALPRFTVAPVLADRLLARSRVTDVALVMVGAFVVAALAQVEIPLWPVPVTGQTLAVLLVGTALGAARGASAIVVYTLAGLAGAPVFAGFTGGLLALTKPSFGFVLGFIAAAALVGWLAERRWDRKPFSALVALLAGTVVPFAFGLPWLAVSLAALGLPSDLNAVLVAGVYPFIIGGVVKWLIAAALLPLAWKLLNVRKP</sequence>
<organism evidence="4 5">
    <name type="scientific">Agreia bicolorata</name>
    <dbReference type="NCBI Taxonomy" id="110935"/>
    <lineage>
        <taxon>Bacteria</taxon>
        <taxon>Bacillati</taxon>
        <taxon>Actinomycetota</taxon>
        <taxon>Actinomycetes</taxon>
        <taxon>Micrococcales</taxon>
        <taxon>Microbacteriaceae</taxon>
        <taxon>Agreia</taxon>
    </lineage>
</organism>
<reference evidence="5" key="1">
    <citation type="submission" date="2017-02" db="EMBL/GenBank/DDBJ databases">
        <authorList>
            <person name="Varghese N."/>
            <person name="Submissions S."/>
        </authorList>
    </citation>
    <scope>NUCLEOTIDE SEQUENCE [LARGE SCALE GENOMIC DNA]</scope>
    <source>
        <strain evidence="5">VKM Ac-2052</strain>
    </source>
</reference>
<accession>A0A1T4WQB1</accession>
<evidence type="ECO:0000313" key="4">
    <source>
        <dbReference type="EMBL" id="SKA79449.1"/>
    </source>
</evidence>
<gene>
    <name evidence="4" type="ORF">SAMN06295879_0059</name>
</gene>
<dbReference type="RefSeq" id="WP_078713264.1">
    <property type="nucleotide sequence ID" value="NZ_FUYG01000001.1"/>
</dbReference>
<evidence type="ECO:0000313" key="5">
    <source>
        <dbReference type="Proteomes" id="UP000189735"/>
    </source>
</evidence>
<dbReference type="PANTHER" id="PTHR34295">
    <property type="entry name" value="BIOTIN TRANSPORTER BIOY"/>
    <property type="match status" value="1"/>
</dbReference>
<keyword evidence="2" id="KW-0813">Transport</keyword>
<dbReference type="PIRSF" id="PIRSF016661">
    <property type="entry name" value="BioY"/>
    <property type="match status" value="1"/>
</dbReference>
<keyword evidence="2" id="KW-1003">Cell membrane</keyword>
<comment type="similarity">
    <text evidence="1 2">Belongs to the BioY family.</text>
</comment>
<dbReference type="PANTHER" id="PTHR34295:SF1">
    <property type="entry name" value="BIOTIN TRANSPORTER BIOY"/>
    <property type="match status" value="1"/>
</dbReference>
<dbReference type="Gene3D" id="1.10.1760.20">
    <property type="match status" value="1"/>
</dbReference>
<feature type="transmembrane region" description="Helical" evidence="3">
    <location>
        <begin position="172"/>
        <end position="194"/>
    </location>
</feature>
<dbReference type="GO" id="GO:0005886">
    <property type="term" value="C:plasma membrane"/>
    <property type="evidence" value="ECO:0007669"/>
    <property type="project" value="UniProtKB-SubCell"/>
</dbReference>
<keyword evidence="3" id="KW-1133">Transmembrane helix</keyword>
<evidence type="ECO:0000256" key="3">
    <source>
        <dbReference type="SAM" id="Phobius"/>
    </source>
</evidence>
<dbReference type="Proteomes" id="UP000189735">
    <property type="component" value="Unassembled WGS sequence"/>
</dbReference>
<keyword evidence="3" id="KW-0812">Transmembrane</keyword>
<feature type="transmembrane region" description="Helical" evidence="3">
    <location>
        <begin position="133"/>
        <end position="160"/>
    </location>
</feature>
<protein>
    <recommendedName>
        <fullName evidence="2">Biotin transporter</fullName>
    </recommendedName>
</protein>
<comment type="subcellular location">
    <subcellularLocation>
        <location evidence="2">Cell membrane</location>
        <topology evidence="2">Multi-pass membrane protein</topology>
    </subcellularLocation>
</comment>
<keyword evidence="2 3" id="KW-0472">Membrane</keyword>
<dbReference type="EMBL" id="FUYG01000001">
    <property type="protein sequence ID" value="SKA79449.1"/>
    <property type="molecule type" value="Genomic_DNA"/>
</dbReference>
<feature type="transmembrane region" description="Helical" evidence="3">
    <location>
        <begin position="104"/>
        <end position="121"/>
    </location>
</feature>
<feature type="transmembrane region" description="Helical" evidence="3">
    <location>
        <begin position="24"/>
        <end position="41"/>
    </location>
</feature>
<feature type="transmembrane region" description="Helical" evidence="3">
    <location>
        <begin position="75"/>
        <end position="98"/>
    </location>
</feature>
<evidence type="ECO:0000256" key="1">
    <source>
        <dbReference type="ARBA" id="ARBA00010692"/>
    </source>
</evidence>
<dbReference type="AlphaFoldDB" id="A0A1T4WQB1"/>
<proteinExistence type="inferred from homology"/>
<name>A0A1T4WQB1_9MICO</name>
<dbReference type="InterPro" id="IPR003784">
    <property type="entry name" value="BioY"/>
</dbReference>
<evidence type="ECO:0000256" key="2">
    <source>
        <dbReference type="PIRNR" id="PIRNR016661"/>
    </source>
</evidence>
<dbReference type="Pfam" id="PF02632">
    <property type="entry name" value="BioY"/>
    <property type="match status" value="1"/>
</dbReference>
<feature type="transmembrane region" description="Helical" evidence="3">
    <location>
        <begin position="47"/>
        <end position="68"/>
    </location>
</feature>
<dbReference type="GO" id="GO:0015225">
    <property type="term" value="F:biotin transmembrane transporter activity"/>
    <property type="evidence" value="ECO:0007669"/>
    <property type="project" value="UniProtKB-UniRule"/>
</dbReference>